<feature type="transmembrane region" description="Helical" evidence="1">
    <location>
        <begin position="298"/>
        <end position="316"/>
    </location>
</feature>
<protein>
    <submittedName>
        <fullName evidence="2">Short-chain dehydrogenase</fullName>
    </submittedName>
</protein>
<name>A0A1Z3LTX7_BREDI</name>
<keyword evidence="1" id="KW-0812">Transmembrane</keyword>
<feature type="transmembrane region" description="Helical" evidence="1">
    <location>
        <begin position="357"/>
        <end position="380"/>
    </location>
</feature>
<feature type="transmembrane region" description="Helical" evidence="1">
    <location>
        <begin position="267"/>
        <end position="292"/>
    </location>
</feature>
<reference evidence="2 3" key="1">
    <citation type="submission" date="2017-06" db="EMBL/GenBank/DDBJ databases">
        <title>Biodegradation of gentamicin by bacterial consortia AMQD4 in synthetic medium and raw gentamicin sewage.</title>
        <authorList>
            <person name="Chang H."/>
            <person name="Feng Y."/>
            <person name="Li Z."/>
            <person name="Xue J."/>
            <person name="Cheng D."/>
        </authorList>
    </citation>
    <scope>NUCLEOTIDE SEQUENCE [LARGE SCALE GENOMIC DNA]</scope>
    <source>
        <strain evidence="2 3">BZC3</strain>
    </source>
</reference>
<evidence type="ECO:0000313" key="3">
    <source>
        <dbReference type="Proteomes" id="UP000197024"/>
    </source>
</evidence>
<organism evidence="2 3">
    <name type="scientific">Brevundimonas diminuta</name>
    <name type="common">Pseudomonas diminuta</name>
    <dbReference type="NCBI Taxonomy" id="293"/>
    <lineage>
        <taxon>Bacteria</taxon>
        <taxon>Pseudomonadati</taxon>
        <taxon>Pseudomonadota</taxon>
        <taxon>Alphaproteobacteria</taxon>
        <taxon>Caulobacterales</taxon>
        <taxon>Caulobacteraceae</taxon>
        <taxon>Brevundimonas</taxon>
    </lineage>
</organism>
<dbReference type="EMBL" id="CP021995">
    <property type="protein sequence ID" value="ASD25613.1"/>
    <property type="molecule type" value="Genomic_DNA"/>
</dbReference>
<gene>
    <name evidence="2" type="ORF">CD943_01110</name>
</gene>
<feature type="transmembrane region" description="Helical" evidence="1">
    <location>
        <begin position="62"/>
        <end position="81"/>
    </location>
</feature>
<feature type="transmembrane region" description="Helical" evidence="1">
    <location>
        <begin position="237"/>
        <end position="255"/>
    </location>
</feature>
<feature type="transmembrane region" description="Helical" evidence="1">
    <location>
        <begin position="20"/>
        <end position="42"/>
    </location>
</feature>
<feature type="transmembrane region" description="Helical" evidence="1">
    <location>
        <begin position="88"/>
        <end position="108"/>
    </location>
</feature>
<proteinExistence type="predicted"/>
<reference evidence="2 3" key="2">
    <citation type="submission" date="2017-06" db="EMBL/GenBank/DDBJ databases">
        <authorList>
            <person name="Kim H.J."/>
            <person name="Triplett B.A."/>
        </authorList>
    </citation>
    <scope>NUCLEOTIDE SEQUENCE [LARGE SCALE GENOMIC DNA]</scope>
    <source>
        <strain evidence="2 3">BZC3</strain>
    </source>
</reference>
<accession>A0A1Z3LTX7</accession>
<evidence type="ECO:0000313" key="2">
    <source>
        <dbReference type="EMBL" id="ASD25613.1"/>
    </source>
</evidence>
<feature type="transmembrane region" description="Helical" evidence="1">
    <location>
        <begin position="144"/>
        <end position="160"/>
    </location>
</feature>
<dbReference type="RefSeq" id="WP_088409835.1">
    <property type="nucleotide sequence ID" value="NZ_CP021995.1"/>
</dbReference>
<feature type="transmembrane region" description="Helical" evidence="1">
    <location>
        <begin position="212"/>
        <end position="231"/>
    </location>
</feature>
<dbReference type="AlphaFoldDB" id="A0A1Z3LTX7"/>
<dbReference type="Pfam" id="PF05940">
    <property type="entry name" value="NnrS"/>
    <property type="match status" value="1"/>
</dbReference>
<sequence>MSTASAMRAYKGPALFSFGFRPFFLFGSLWGALAAPLWVYVLAHGGDLSDRIGLDWHIHEMLFGYVAAIVGGFLLTAVPNWTGRYPVIGARLAGLFALWAAGRAAMLLPGLDRLLVATIDGAYLLALSAVIWREVVAGRNWRNLVVALAITGLAASNIAFHLRPEAIGLDVAVRTGFAAVVLLLVLIGGRVTPSFTRNWLARQKPGRLPAAASRFDALVIGVTILALAGWIVKPDLAGVGLALAAAGALNLLRLARWAGWRTATQPLVWILHLGYAWLGVGLVLLGLAVMGAPFAPSAGLHALTVGAMGVMILAVTTRAARGHTGHELSAGAGTLLLYVLINAAALVRVAGGLWSDTYGLALILSSGLWAAALLGFVALYGPMLSQPRLRN</sequence>
<keyword evidence="1" id="KW-0472">Membrane</keyword>
<dbReference type="InterPro" id="IPR010266">
    <property type="entry name" value="NnrS"/>
</dbReference>
<feature type="transmembrane region" description="Helical" evidence="1">
    <location>
        <begin position="172"/>
        <end position="191"/>
    </location>
</feature>
<evidence type="ECO:0000256" key="1">
    <source>
        <dbReference type="SAM" id="Phobius"/>
    </source>
</evidence>
<feature type="transmembrane region" description="Helical" evidence="1">
    <location>
        <begin position="328"/>
        <end position="351"/>
    </location>
</feature>
<dbReference type="Proteomes" id="UP000197024">
    <property type="component" value="Chromosome"/>
</dbReference>
<keyword evidence="1" id="KW-1133">Transmembrane helix</keyword>
<feature type="transmembrane region" description="Helical" evidence="1">
    <location>
        <begin position="114"/>
        <end position="132"/>
    </location>
</feature>